<dbReference type="InterPro" id="IPR013083">
    <property type="entry name" value="Znf_RING/FYVE/PHD"/>
</dbReference>
<evidence type="ECO:0000256" key="5">
    <source>
        <dbReference type="SAM" id="SignalP"/>
    </source>
</evidence>
<gene>
    <name evidence="7" type="primary">RHA2B_0</name>
    <name evidence="7" type="ORF">g.30723</name>
</gene>
<evidence type="ECO:0000256" key="3">
    <source>
        <dbReference type="ARBA" id="ARBA00022833"/>
    </source>
</evidence>
<dbReference type="AlphaFoldDB" id="A0A1D1XD92"/>
<dbReference type="InterPro" id="IPR011016">
    <property type="entry name" value="Znf_RING-CH"/>
</dbReference>
<keyword evidence="2 4" id="KW-0863">Zinc-finger</keyword>
<dbReference type="InterPro" id="IPR001841">
    <property type="entry name" value="Znf_RING"/>
</dbReference>
<feature type="chain" id="PRO_5008899394" evidence="5">
    <location>
        <begin position="21"/>
        <end position="203"/>
    </location>
</feature>
<accession>A0A1D1XD92</accession>
<feature type="non-terminal residue" evidence="7">
    <location>
        <position position="1"/>
    </location>
</feature>
<keyword evidence="5" id="KW-0732">Signal</keyword>
<name>A0A1D1XD92_9ARAE</name>
<dbReference type="SMART" id="SM00184">
    <property type="entry name" value="RING"/>
    <property type="match status" value="1"/>
</dbReference>
<feature type="signal peptide" evidence="5">
    <location>
        <begin position="1"/>
        <end position="20"/>
    </location>
</feature>
<reference evidence="7" key="1">
    <citation type="submission" date="2015-07" db="EMBL/GenBank/DDBJ databases">
        <title>Transcriptome Assembly of Anthurium amnicola.</title>
        <authorList>
            <person name="Suzuki J."/>
        </authorList>
    </citation>
    <scope>NUCLEOTIDE SEQUENCE</scope>
</reference>
<dbReference type="Pfam" id="PF13639">
    <property type="entry name" value="zf-RING_2"/>
    <property type="match status" value="1"/>
</dbReference>
<feature type="domain" description="RING-type" evidence="6">
    <location>
        <begin position="112"/>
        <end position="156"/>
    </location>
</feature>
<dbReference type="PROSITE" id="PS50089">
    <property type="entry name" value="ZF_RING_2"/>
    <property type="match status" value="1"/>
</dbReference>
<keyword evidence="1" id="KW-0479">Metal-binding</keyword>
<proteinExistence type="predicted"/>
<dbReference type="GO" id="GO:0016567">
    <property type="term" value="P:protein ubiquitination"/>
    <property type="evidence" value="ECO:0007669"/>
    <property type="project" value="TreeGrafter"/>
</dbReference>
<dbReference type="Gene3D" id="3.30.40.10">
    <property type="entry name" value="Zinc/RING finger domain, C3HC4 (zinc finger)"/>
    <property type="match status" value="1"/>
</dbReference>
<dbReference type="EMBL" id="GDJX01027574">
    <property type="protein sequence ID" value="JAT40362.1"/>
    <property type="molecule type" value="Transcribed_RNA"/>
</dbReference>
<dbReference type="GO" id="GO:0061630">
    <property type="term" value="F:ubiquitin protein ligase activity"/>
    <property type="evidence" value="ECO:0007669"/>
    <property type="project" value="TreeGrafter"/>
</dbReference>
<evidence type="ECO:0000313" key="7">
    <source>
        <dbReference type="EMBL" id="JAT40362.1"/>
    </source>
</evidence>
<sequence>SLSLSLCFLHLACLLRASMSERAISFSLERCRLVGGAARRLRHCLFLLGALLRWLFSFPRRNGGRRPPCSPPPDSPAVSARLVKDGLRVLTYGEAARGLLRGGGAGAGAETCAVCLGELRRRDRVRVPRNCRHLYHRRCLDRWIDRGGPGTCPLCRAPLLPPPPADDDERRQQPSWAVEHLLYLFGDDLLPATCPSPTSSSSS</sequence>
<dbReference type="SUPFAM" id="SSF57850">
    <property type="entry name" value="RING/U-box"/>
    <property type="match status" value="1"/>
</dbReference>
<evidence type="ECO:0000256" key="4">
    <source>
        <dbReference type="PROSITE-ProRule" id="PRU00175"/>
    </source>
</evidence>
<dbReference type="GO" id="GO:0008270">
    <property type="term" value="F:zinc ion binding"/>
    <property type="evidence" value="ECO:0007669"/>
    <property type="project" value="UniProtKB-KW"/>
</dbReference>
<dbReference type="SMART" id="SM00744">
    <property type="entry name" value="RINGv"/>
    <property type="match status" value="1"/>
</dbReference>
<evidence type="ECO:0000256" key="2">
    <source>
        <dbReference type="ARBA" id="ARBA00022771"/>
    </source>
</evidence>
<keyword evidence="3" id="KW-0862">Zinc</keyword>
<dbReference type="PANTHER" id="PTHR45969:SF11">
    <property type="entry name" value="RING_U-BOX SUPERFAMILY PROTEIN"/>
    <property type="match status" value="1"/>
</dbReference>
<evidence type="ECO:0000256" key="1">
    <source>
        <dbReference type="ARBA" id="ARBA00022723"/>
    </source>
</evidence>
<protein>
    <submittedName>
        <fullName evidence="7">Putative E3 ubiquitin-protein ligase RHA2B</fullName>
    </submittedName>
</protein>
<dbReference type="PANTHER" id="PTHR45969">
    <property type="entry name" value="RING ZINC FINGER PROTEIN-RELATED"/>
    <property type="match status" value="1"/>
</dbReference>
<evidence type="ECO:0000259" key="6">
    <source>
        <dbReference type="PROSITE" id="PS50089"/>
    </source>
</evidence>
<organism evidence="7">
    <name type="scientific">Anthurium amnicola</name>
    <dbReference type="NCBI Taxonomy" id="1678845"/>
    <lineage>
        <taxon>Eukaryota</taxon>
        <taxon>Viridiplantae</taxon>
        <taxon>Streptophyta</taxon>
        <taxon>Embryophyta</taxon>
        <taxon>Tracheophyta</taxon>
        <taxon>Spermatophyta</taxon>
        <taxon>Magnoliopsida</taxon>
        <taxon>Liliopsida</taxon>
        <taxon>Araceae</taxon>
        <taxon>Pothoideae</taxon>
        <taxon>Potheae</taxon>
        <taxon>Anthurium</taxon>
    </lineage>
</organism>